<comment type="subcellular location">
    <subcellularLocation>
        <location evidence="1">Cell membrane</location>
        <topology evidence="1">Multi-pass membrane protein</topology>
    </subcellularLocation>
</comment>
<keyword evidence="6 8" id="KW-0472">Membrane</keyword>
<feature type="transmembrane region" description="Helical" evidence="8">
    <location>
        <begin position="195"/>
        <end position="224"/>
    </location>
</feature>
<keyword evidence="9" id="KW-0732">Signal</keyword>
<feature type="compositionally biased region" description="Polar residues" evidence="7">
    <location>
        <begin position="78"/>
        <end position="95"/>
    </location>
</feature>
<evidence type="ECO:0000259" key="10">
    <source>
        <dbReference type="Pfam" id="PF00924"/>
    </source>
</evidence>
<feature type="transmembrane region" description="Helical" evidence="8">
    <location>
        <begin position="480"/>
        <end position="502"/>
    </location>
</feature>
<evidence type="ECO:0000259" key="13">
    <source>
        <dbReference type="Pfam" id="PF25392"/>
    </source>
</evidence>
<feature type="domain" description="Moderate conductance mechanosensitive channel YbiO-like transmembrane helix 1" evidence="13">
    <location>
        <begin position="388"/>
        <end position="466"/>
    </location>
</feature>
<dbReference type="InterPro" id="IPR023408">
    <property type="entry name" value="MscS_beta-dom_sf"/>
</dbReference>
<dbReference type="PANTHER" id="PTHR30460">
    <property type="entry name" value="MODERATE CONDUCTANCE MECHANOSENSITIVE CHANNEL YBIO"/>
    <property type="match status" value="1"/>
</dbReference>
<dbReference type="SUPFAM" id="SSF50182">
    <property type="entry name" value="Sm-like ribonucleoproteins"/>
    <property type="match status" value="1"/>
</dbReference>
<sequence length="769" mass="83616">MMRILGNILVVILGLMVLGAPLALAQDAPSQEASEQASQTSDVQKANEALIKVLNDPASREALIKLLKDSTSEEGAGTDSNAQTGEGQATGQTASGDDESTGRGFVIRVGEYTKAIADEIGVVVDRSVHSLRGLLLIFSGEIPIKWDRAQDVLIQVVVVLGSAYLAFWAGQAVARLIYPKLSVRARYGGGLTRSFILVLTSIIDGLTVAIGLGVGYLVALLAYGGFQAGVSLQESLALNAFFITGMANVSLRFVFAPQRPELRLLPFSNASADYWYVKLRYYMFWVNYGVFLAVPVANIAVSFVLGNALRFLIVLIGMLYLMVLIARNRLNVREGTRTYAQTLQSGLAQSALTNLGNLWHVGAYGYIIAIFLVWVTRPFDATTIILRATGLSIITIMAGMAISLVMTRAIKGGIRIPSELREKLPALQSRLNAFVPRLLKLIRTIVFFGTILLLFDIWGLLSVIDWVYSETGARLVSSYGAAFMVLIVAFVVWLAVMSWVDLRLQSRAGYIVTARERTLFQLFRNAFTVVIIVMAILLSLSEIGVDIGPLIAGAGVVGLAISFGAQTLVKDIITGAFIQIENAINEGDVVTVAGITGTVEGITVRSVRMRDLDGTTHIIPFSSVDMVSNFMRGFSYHVALIGVSYDTDITYAKEAMAEAFRRLNETDFKSSIFGDLEMHGVTNFGASSIDIRARIKTRPGDQWSVGRAYNEFVKQVFDERDIEIPFPQVTYHAATPPFATDTAKAKEKVKTGSQKSKPVDDAPADDGEH</sequence>
<evidence type="ECO:0000256" key="3">
    <source>
        <dbReference type="ARBA" id="ARBA00022475"/>
    </source>
</evidence>
<dbReference type="RefSeq" id="WP_265682880.1">
    <property type="nucleotide sequence ID" value="NZ_CP120863.1"/>
</dbReference>
<keyword evidence="15" id="KW-1185">Reference proteome</keyword>
<dbReference type="InterPro" id="IPR049142">
    <property type="entry name" value="MS_channel_1st"/>
</dbReference>
<dbReference type="Pfam" id="PF25392">
    <property type="entry name" value="MS_channel_TM1"/>
    <property type="match status" value="1"/>
</dbReference>
<dbReference type="InterPro" id="IPR010920">
    <property type="entry name" value="LSM_dom_sf"/>
</dbReference>
<evidence type="ECO:0000256" key="4">
    <source>
        <dbReference type="ARBA" id="ARBA00022692"/>
    </source>
</evidence>
<feature type="transmembrane region" description="Helical" evidence="8">
    <location>
        <begin position="351"/>
        <end position="372"/>
    </location>
</feature>
<evidence type="ECO:0000256" key="7">
    <source>
        <dbReference type="SAM" id="MobiDB-lite"/>
    </source>
</evidence>
<feature type="region of interest" description="Disordered" evidence="7">
    <location>
        <begin position="70"/>
        <end position="102"/>
    </location>
</feature>
<feature type="domain" description="Mechanosensitive ion channel transmembrane helices 2/3" evidence="12">
    <location>
        <begin position="526"/>
        <end position="566"/>
    </location>
</feature>
<evidence type="ECO:0000256" key="9">
    <source>
        <dbReference type="SAM" id="SignalP"/>
    </source>
</evidence>
<protein>
    <submittedName>
        <fullName evidence="14">Mechanosensitive ion channel</fullName>
    </submittedName>
</protein>
<evidence type="ECO:0000259" key="12">
    <source>
        <dbReference type="Pfam" id="PF21088"/>
    </source>
</evidence>
<feature type="transmembrane region" description="Helical" evidence="8">
    <location>
        <begin position="285"/>
        <end position="305"/>
    </location>
</feature>
<dbReference type="Gene3D" id="3.30.70.100">
    <property type="match status" value="1"/>
</dbReference>
<accession>A0ABY8F5L9</accession>
<dbReference type="Pfam" id="PF00924">
    <property type="entry name" value="MS_channel_2nd"/>
    <property type="match status" value="1"/>
</dbReference>
<feature type="domain" description="Mechanosensitive ion channel MscS C-terminal" evidence="11">
    <location>
        <begin position="641"/>
        <end position="724"/>
    </location>
</feature>
<evidence type="ECO:0000256" key="1">
    <source>
        <dbReference type="ARBA" id="ARBA00004651"/>
    </source>
</evidence>
<comment type="similarity">
    <text evidence="2">Belongs to the MscS (TC 1.A.23) family.</text>
</comment>
<feature type="transmembrane region" description="Helical" evidence="8">
    <location>
        <begin position="547"/>
        <end position="569"/>
    </location>
</feature>
<evidence type="ECO:0000313" key="14">
    <source>
        <dbReference type="EMBL" id="WFE90793.1"/>
    </source>
</evidence>
<keyword evidence="5 8" id="KW-1133">Transmembrane helix</keyword>
<dbReference type="InterPro" id="IPR011066">
    <property type="entry name" value="MscS_channel_C_sf"/>
</dbReference>
<keyword evidence="4 8" id="KW-0812">Transmembrane</keyword>
<dbReference type="InterPro" id="IPR011014">
    <property type="entry name" value="MscS_channel_TM-2"/>
</dbReference>
<dbReference type="SUPFAM" id="SSF82689">
    <property type="entry name" value="Mechanosensitive channel protein MscS (YggB), C-terminal domain"/>
    <property type="match status" value="1"/>
</dbReference>
<reference evidence="14 15" key="1">
    <citation type="submission" date="2023-03" db="EMBL/GenBank/DDBJ databases">
        <title>Roseibium porphyridii sp. nov. and Roseibium rhodosorbium sp. nov. isolated from marine algae, Porphyridium cruentum and Rhodosorus marinus, respectively.</title>
        <authorList>
            <person name="Lee M.W."/>
            <person name="Choi B.J."/>
            <person name="Lee J.K."/>
            <person name="Choi D.G."/>
            <person name="Baek J.H."/>
            <person name="Bayburt H."/>
            <person name="Kim J.M."/>
            <person name="Han D.M."/>
            <person name="Kim K.H."/>
            <person name="Jeon C.O."/>
        </authorList>
    </citation>
    <scope>NUCLEOTIDE SEQUENCE [LARGE SCALE GENOMIC DNA]</scope>
    <source>
        <strain evidence="14 15">KMA01</strain>
    </source>
</reference>
<feature type="transmembrane region" description="Helical" evidence="8">
    <location>
        <begin position="152"/>
        <end position="174"/>
    </location>
</feature>
<dbReference type="PANTHER" id="PTHR30460:SF0">
    <property type="entry name" value="MODERATE CONDUCTANCE MECHANOSENSITIVE CHANNEL YBIO"/>
    <property type="match status" value="1"/>
</dbReference>
<feature type="transmembrane region" description="Helical" evidence="8">
    <location>
        <begin position="384"/>
        <end position="406"/>
    </location>
</feature>
<name>A0ABY8F5L9_9HYPH</name>
<evidence type="ECO:0000256" key="5">
    <source>
        <dbReference type="ARBA" id="ARBA00022989"/>
    </source>
</evidence>
<dbReference type="Pfam" id="PF21082">
    <property type="entry name" value="MS_channel_3rd"/>
    <property type="match status" value="1"/>
</dbReference>
<feature type="signal peptide" evidence="9">
    <location>
        <begin position="1"/>
        <end position="25"/>
    </location>
</feature>
<feature type="transmembrane region" description="Helical" evidence="8">
    <location>
        <begin position="311"/>
        <end position="330"/>
    </location>
</feature>
<dbReference type="InterPro" id="IPR049278">
    <property type="entry name" value="MS_channel_C"/>
</dbReference>
<dbReference type="InterPro" id="IPR045276">
    <property type="entry name" value="YbiO_bact"/>
</dbReference>
<evidence type="ECO:0000313" key="15">
    <source>
        <dbReference type="Proteomes" id="UP001209803"/>
    </source>
</evidence>
<feature type="region of interest" description="Disordered" evidence="7">
    <location>
        <begin position="740"/>
        <end position="769"/>
    </location>
</feature>
<dbReference type="InterPro" id="IPR057485">
    <property type="entry name" value="YbiO-like_TM1"/>
</dbReference>
<feature type="domain" description="Mechanosensitive ion channel MscS" evidence="10">
    <location>
        <begin position="567"/>
        <end position="630"/>
    </location>
</feature>
<feature type="chain" id="PRO_5046841286" evidence="9">
    <location>
        <begin position="26"/>
        <end position="769"/>
    </location>
</feature>
<feature type="transmembrane region" description="Helical" evidence="8">
    <location>
        <begin position="522"/>
        <end position="541"/>
    </location>
</feature>
<feature type="transmembrane region" description="Helical" evidence="8">
    <location>
        <begin position="236"/>
        <end position="255"/>
    </location>
</feature>
<feature type="transmembrane region" description="Helical" evidence="8">
    <location>
        <begin position="445"/>
        <end position="468"/>
    </location>
</feature>
<evidence type="ECO:0000256" key="6">
    <source>
        <dbReference type="ARBA" id="ARBA00023136"/>
    </source>
</evidence>
<keyword evidence="3" id="KW-1003">Cell membrane</keyword>
<dbReference type="InterPro" id="IPR006685">
    <property type="entry name" value="MscS_channel_2nd"/>
</dbReference>
<evidence type="ECO:0000256" key="8">
    <source>
        <dbReference type="SAM" id="Phobius"/>
    </source>
</evidence>
<evidence type="ECO:0000256" key="2">
    <source>
        <dbReference type="ARBA" id="ARBA00008017"/>
    </source>
</evidence>
<dbReference type="EMBL" id="CP120863">
    <property type="protein sequence ID" value="WFE90793.1"/>
    <property type="molecule type" value="Genomic_DNA"/>
</dbReference>
<dbReference type="Gene3D" id="1.10.287.1260">
    <property type="match status" value="1"/>
</dbReference>
<proteinExistence type="inferred from homology"/>
<dbReference type="SUPFAM" id="SSF82861">
    <property type="entry name" value="Mechanosensitive channel protein MscS (YggB), transmembrane region"/>
    <property type="match status" value="1"/>
</dbReference>
<evidence type="ECO:0000259" key="11">
    <source>
        <dbReference type="Pfam" id="PF21082"/>
    </source>
</evidence>
<dbReference type="Gene3D" id="2.30.30.60">
    <property type="match status" value="1"/>
</dbReference>
<organism evidence="14 15">
    <name type="scientific">Roseibium porphyridii</name>
    <dbReference type="NCBI Taxonomy" id="2866279"/>
    <lineage>
        <taxon>Bacteria</taxon>
        <taxon>Pseudomonadati</taxon>
        <taxon>Pseudomonadota</taxon>
        <taxon>Alphaproteobacteria</taxon>
        <taxon>Hyphomicrobiales</taxon>
        <taxon>Stappiaceae</taxon>
        <taxon>Roseibium</taxon>
    </lineage>
</organism>
<dbReference type="Proteomes" id="UP001209803">
    <property type="component" value="Chromosome"/>
</dbReference>
<gene>
    <name evidence="14" type="ORF">K1718_05460</name>
</gene>
<dbReference type="Pfam" id="PF21088">
    <property type="entry name" value="MS_channel_1st"/>
    <property type="match status" value="1"/>
</dbReference>